<feature type="compositionally biased region" description="Basic and acidic residues" evidence="2">
    <location>
        <begin position="874"/>
        <end position="900"/>
    </location>
</feature>
<protein>
    <submittedName>
        <fullName evidence="3">Uncharacterized protein</fullName>
    </submittedName>
</protein>
<feature type="region of interest" description="Disordered" evidence="2">
    <location>
        <begin position="855"/>
        <end position="913"/>
    </location>
</feature>
<reference evidence="3" key="1">
    <citation type="submission" date="2020-05" db="EMBL/GenBank/DDBJ databases">
        <title>Phylogenomic resolution of chytrid fungi.</title>
        <authorList>
            <person name="Stajich J.E."/>
            <person name="Amses K."/>
            <person name="Simmons R."/>
            <person name="Seto K."/>
            <person name="Myers J."/>
            <person name="Bonds A."/>
            <person name="Quandt C.A."/>
            <person name="Barry K."/>
            <person name="Liu P."/>
            <person name="Grigoriev I."/>
            <person name="Longcore J.E."/>
            <person name="James T.Y."/>
        </authorList>
    </citation>
    <scope>NUCLEOTIDE SEQUENCE</scope>
    <source>
        <strain evidence="3">JEL0513</strain>
    </source>
</reference>
<keyword evidence="1" id="KW-0175">Coiled coil</keyword>
<dbReference type="Proteomes" id="UP001211907">
    <property type="component" value="Unassembled WGS sequence"/>
</dbReference>
<name>A0AAD5T109_9FUNG</name>
<feature type="compositionally biased region" description="Polar residues" evidence="2">
    <location>
        <begin position="202"/>
        <end position="236"/>
    </location>
</feature>
<dbReference type="EMBL" id="JADGJH010000921">
    <property type="protein sequence ID" value="KAJ3120960.1"/>
    <property type="molecule type" value="Genomic_DNA"/>
</dbReference>
<feature type="compositionally biased region" description="Polar residues" evidence="2">
    <location>
        <begin position="859"/>
        <end position="873"/>
    </location>
</feature>
<comment type="caution">
    <text evidence="3">The sequence shown here is derived from an EMBL/GenBank/DDBJ whole genome shotgun (WGS) entry which is preliminary data.</text>
</comment>
<gene>
    <name evidence="3" type="ORF">HK100_012580</name>
</gene>
<feature type="compositionally biased region" description="Basic and acidic residues" evidence="2">
    <location>
        <begin position="1053"/>
        <end position="1084"/>
    </location>
</feature>
<organism evidence="3 4">
    <name type="scientific">Physocladia obscura</name>
    <dbReference type="NCBI Taxonomy" id="109957"/>
    <lineage>
        <taxon>Eukaryota</taxon>
        <taxon>Fungi</taxon>
        <taxon>Fungi incertae sedis</taxon>
        <taxon>Chytridiomycota</taxon>
        <taxon>Chytridiomycota incertae sedis</taxon>
        <taxon>Chytridiomycetes</taxon>
        <taxon>Chytridiales</taxon>
        <taxon>Chytriomycetaceae</taxon>
        <taxon>Physocladia</taxon>
    </lineage>
</organism>
<feature type="coiled-coil region" evidence="1">
    <location>
        <begin position="414"/>
        <end position="441"/>
    </location>
</feature>
<evidence type="ECO:0000313" key="4">
    <source>
        <dbReference type="Proteomes" id="UP001211907"/>
    </source>
</evidence>
<feature type="region of interest" description="Disordered" evidence="2">
    <location>
        <begin position="117"/>
        <end position="140"/>
    </location>
</feature>
<feature type="region of interest" description="Disordered" evidence="2">
    <location>
        <begin position="180"/>
        <end position="236"/>
    </location>
</feature>
<feature type="region of interest" description="Disordered" evidence="2">
    <location>
        <begin position="1"/>
        <end position="21"/>
    </location>
</feature>
<accession>A0AAD5T109</accession>
<evidence type="ECO:0000256" key="1">
    <source>
        <dbReference type="SAM" id="Coils"/>
    </source>
</evidence>
<feature type="compositionally biased region" description="Basic residues" evidence="2">
    <location>
        <begin position="192"/>
        <end position="201"/>
    </location>
</feature>
<feature type="region of interest" description="Disordered" evidence="2">
    <location>
        <begin position="1042"/>
        <end position="1094"/>
    </location>
</feature>
<sequence>MLGKSDQNLSEDTKDNGLGKKTVGLRRSATFSALSTSKTASATLAKVRTIRRTGLDLDGLLNQLEFFELPQQSEKYCSELESINNTEFNDVFDVYAAYATSPKVNAGGVYPYRKSQMQRSGSLPVSSHIPNSPDKSNDSFENQAANNFIANHRRLSTSSSHQTVISLADIERQYSASHHQYPQYGGAGSRLPHSHPQKTQKSRLSINVSNTFGGSSTPSISARTARNPTVVTPTSKLVESKPLNRSTRCKFLSSNGDSSSCISNSRVDDWVPKYPVSQKISVSPKHSPPRNLPDPKATDYIKPHLISAAAVAAVASKRVPSKIQSAVPLAPQPLQYLLPTEDEYAAVSFSMYSEDDNDDDDSGDEINAFVFEQLDNYPARVITGVRKPIATTASTAAPIRQKIESLETILTDTRKTSEQVILNLLQEIKNAKADAVHISEQLAQSRTATNLAHGELRKVAQERDVCLGLIDGCLKLVVGDAGSGNGDEAASGGIVGLVGMIVEKLGCIVVDINGRPLESAAHILATTNSSLHYEEFVMTADAAESRDAFQNHNISPSIGNIVPVSNSGELTKFKEELLISTSPSSRKSIDPAVVDANNLVELQKLHSGIHSKTLKLLLELKESCGNLYDAIKISVVPDIEFVLAENSRCATENLRMAELAMKALEKANDMEDDGTRSIIFESTKIENVRDHERGKPRENDTAFENIPKHATGSIPPVFATVRKGSVDLSSLSFRTPSSLSFSTNQGDQSLQIISDGSFGGSLSTVDNSTGQLQTKPTIMQRFANVVGVLRPSSLEFNKDEEKNQHGIKEGDFWKNTKPPSLGCQKLLEELMTESQYMVDNFGSKIADITTKSLPKIPNETLSTSRNSSTQTDSESARTEMEVLKLEKAGSDEQSSMRDYDSSDESDSLGGRRGRVLKNRTDFYTPIYTGMPRKSKSIAGDCYLPNSFGRKPKDSENFIPVVKGGGVPLKRASSVDANKSPLRNDDDSFSDIRAFSNTVNRFSHELELIFNQQRKDMDGAHVLGNVQWLKDFEKCRKKYRIDAENPTQRQNARLSEKSDSYRRTEGPFIDTRDNGAIEEHDEFNRPKSLSGKVNSDPRIYFASKNNFRATSDFGDSRENRLSKTSWWRNLSKGRSSLPPPLKRDVELNSSRRSLSKREIFKFGNLSNGSQKFENTVPPVPILSGQFKKGVVGSAAENQEATIELVTAIESPEPSQEKNSPATAVSDRVFGTVWDDNSPPIRHAFSDVGIIESEAVGLGGLMRKVIVTEDKRGGKWKFLKKGV</sequence>
<evidence type="ECO:0000313" key="3">
    <source>
        <dbReference type="EMBL" id="KAJ3120960.1"/>
    </source>
</evidence>
<keyword evidence="4" id="KW-1185">Reference proteome</keyword>
<evidence type="ECO:0000256" key="2">
    <source>
        <dbReference type="SAM" id="MobiDB-lite"/>
    </source>
</evidence>
<proteinExistence type="predicted"/>
<feature type="compositionally biased region" description="Polar residues" evidence="2">
    <location>
        <begin position="1"/>
        <end position="10"/>
    </location>
</feature>